<accession>A0A068QXR5</accession>
<dbReference type="KEGG" id="xdo:XDD1_2946"/>
<sequence>MERVNMTNKNIIFGVLVILSTNAYASEWSIDIGCFTSSGKKPINIKLSDMYFKKDNARVGYVKYENSHMAIPIALVKEYSEILAEDRPYQYTTVWNEMIQGKFNGSYTVISQGARYYGLTYINTRGKQVDFEENLSAYDAERKDCIWK</sequence>
<keyword evidence="4" id="KW-1185">Reference proteome</keyword>
<organism evidence="1 3">
    <name type="scientific">Xenorhabdus doucetiae</name>
    <dbReference type="NCBI Taxonomy" id="351671"/>
    <lineage>
        <taxon>Bacteria</taxon>
        <taxon>Pseudomonadati</taxon>
        <taxon>Pseudomonadota</taxon>
        <taxon>Gammaproteobacteria</taxon>
        <taxon>Enterobacterales</taxon>
        <taxon>Morganellaceae</taxon>
        <taxon>Xenorhabdus</taxon>
    </lineage>
</organism>
<dbReference type="Proteomes" id="UP000032721">
    <property type="component" value="Chromosome"/>
</dbReference>
<gene>
    <name evidence="2" type="ORF">LY16_01797</name>
    <name evidence="1" type="ORF">XDD1_2946</name>
</gene>
<reference evidence="1 3" key="1">
    <citation type="submission" date="2013-07" db="EMBL/GenBank/DDBJ databases">
        <authorList>
            <person name="Genoscope - CEA"/>
        </authorList>
    </citation>
    <scope>NUCLEOTIDE SEQUENCE [LARGE SCALE GENOMIC DNA]</scope>
    <source>
        <strain evidence="1">FRM16</strain>
        <strain evidence="3">FRM16 / DSM 17909</strain>
    </source>
</reference>
<protein>
    <submittedName>
        <fullName evidence="1">Uncharacterized protein</fullName>
    </submittedName>
</protein>
<evidence type="ECO:0000313" key="4">
    <source>
        <dbReference type="Proteomes" id="UP000324170"/>
    </source>
</evidence>
<dbReference type="EMBL" id="VNHN01000024">
    <property type="protein sequence ID" value="TYP07030.1"/>
    <property type="molecule type" value="Genomic_DNA"/>
</dbReference>
<evidence type="ECO:0000313" key="2">
    <source>
        <dbReference type="EMBL" id="TYP07030.1"/>
    </source>
</evidence>
<dbReference type="STRING" id="351671.XDD1_2946"/>
<dbReference type="HOGENOM" id="CLU_151773_0_0_6"/>
<proteinExistence type="predicted"/>
<dbReference type="Proteomes" id="UP000324170">
    <property type="component" value="Unassembled WGS sequence"/>
</dbReference>
<reference evidence="2 4" key="2">
    <citation type="submission" date="2019-07" db="EMBL/GenBank/DDBJ databases">
        <title>Genomic Encyclopedia of Type Strains, Phase I: the one thousand microbial genomes (KMG-I) project.</title>
        <authorList>
            <person name="Kyrpides N."/>
        </authorList>
    </citation>
    <scope>NUCLEOTIDE SEQUENCE [LARGE SCALE GENOMIC DNA]</scope>
    <source>
        <strain evidence="2 4">DSM 17909</strain>
    </source>
</reference>
<evidence type="ECO:0000313" key="3">
    <source>
        <dbReference type="Proteomes" id="UP000032721"/>
    </source>
</evidence>
<dbReference type="AlphaFoldDB" id="A0A068QXR5"/>
<name>A0A068QXR5_9GAMM</name>
<dbReference type="EMBL" id="FO704550">
    <property type="protein sequence ID" value="CDG18645.1"/>
    <property type="molecule type" value="Genomic_DNA"/>
</dbReference>
<evidence type="ECO:0000313" key="1">
    <source>
        <dbReference type="EMBL" id="CDG18645.1"/>
    </source>
</evidence>